<protein>
    <submittedName>
        <fullName evidence="2">Uncharacterized protein</fullName>
    </submittedName>
</protein>
<evidence type="ECO:0000313" key="3">
    <source>
        <dbReference type="Proteomes" id="UP001233999"/>
    </source>
</evidence>
<accession>A0AAD7Z895</accession>
<feature type="non-terminal residue" evidence="2">
    <location>
        <position position="92"/>
    </location>
</feature>
<evidence type="ECO:0000313" key="2">
    <source>
        <dbReference type="EMBL" id="KAJ9575784.1"/>
    </source>
</evidence>
<comment type="caution">
    <text evidence="2">The sequence shown here is derived from an EMBL/GenBank/DDBJ whole genome shotgun (WGS) entry which is preliminary data.</text>
</comment>
<reference evidence="2" key="1">
    <citation type="journal article" date="2023" name="IScience">
        <title>Live-bearing cockroach genome reveals convergent evolutionary mechanisms linked to viviparity in insects and beyond.</title>
        <authorList>
            <person name="Fouks B."/>
            <person name="Harrison M.C."/>
            <person name="Mikhailova A.A."/>
            <person name="Marchal E."/>
            <person name="English S."/>
            <person name="Carruthers M."/>
            <person name="Jennings E.C."/>
            <person name="Chiamaka E.L."/>
            <person name="Frigard R.A."/>
            <person name="Pippel M."/>
            <person name="Attardo G.M."/>
            <person name="Benoit J.B."/>
            <person name="Bornberg-Bauer E."/>
            <person name="Tobe S.S."/>
        </authorList>
    </citation>
    <scope>NUCLEOTIDE SEQUENCE</scope>
    <source>
        <strain evidence="2">Stay&amp;Tobe</strain>
    </source>
</reference>
<keyword evidence="1" id="KW-0812">Transmembrane</keyword>
<feature type="transmembrane region" description="Helical" evidence="1">
    <location>
        <begin position="66"/>
        <end position="91"/>
    </location>
</feature>
<proteinExistence type="predicted"/>
<dbReference type="Proteomes" id="UP001233999">
    <property type="component" value="Unassembled WGS sequence"/>
</dbReference>
<feature type="non-terminal residue" evidence="2">
    <location>
        <position position="1"/>
    </location>
</feature>
<organism evidence="2 3">
    <name type="scientific">Diploptera punctata</name>
    <name type="common">Pacific beetle cockroach</name>
    <dbReference type="NCBI Taxonomy" id="6984"/>
    <lineage>
        <taxon>Eukaryota</taxon>
        <taxon>Metazoa</taxon>
        <taxon>Ecdysozoa</taxon>
        <taxon>Arthropoda</taxon>
        <taxon>Hexapoda</taxon>
        <taxon>Insecta</taxon>
        <taxon>Pterygota</taxon>
        <taxon>Neoptera</taxon>
        <taxon>Polyneoptera</taxon>
        <taxon>Dictyoptera</taxon>
        <taxon>Blattodea</taxon>
        <taxon>Blaberoidea</taxon>
        <taxon>Blaberidae</taxon>
        <taxon>Diplopterinae</taxon>
        <taxon>Diploptera</taxon>
    </lineage>
</organism>
<gene>
    <name evidence="2" type="ORF">L9F63_007325</name>
</gene>
<evidence type="ECO:0000256" key="1">
    <source>
        <dbReference type="SAM" id="Phobius"/>
    </source>
</evidence>
<keyword evidence="1" id="KW-1133">Transmembrane helix</keyword>
<dbReference type="AlphaFoldDB" id="A0AAD7Z895"/>
<reference evidence="2" key="2">
    <citation type="submission" date="2023-05" db="EMBL/GenBank/DDBJ databases">
        <authorList>
            <person name="Fouks B."/>
        </authorList>
    </citation>
    <scope>NUCLEOTIDE SEQUENCE</scope>
    <source>
        <strain evidence="2">Stay&amp;Tobe</strain>
        <tissue evidence="2">Testes</tissue>
    </source>
</reference>
<keyword evidence="3" id="KW-1185">Reference proteome</keyword>
<dbReference type="EMBL" id="JASPKZ010009820">
    <property type="protein sequence ID" value="KAJ9575784.1"/>
    <property type="molecule type" value="Genomic_DNA"/>
</dbReference>
<sequence>PWSLTITSYSPKILFKIIIIYAELRRDDRNTNVVIARNCITHVLVSCCRLPVPNIQSLQSWASSMLSSLSCITIFMLFFHVNFGLPLFFFLL</sequence>
<keyword evidence="1" id="KW-0472">Membrane</keyword>
<name>A0AAD7Z895_DIPPU</name>